<protein>
    <submittedName>
        <fullName evidence="1">N4-gp56 family major capsid protein</fullName>
    </submittedName>
</protein>
<keyword evidence="2" id="KW-1185">Reference proteome</keyword>
<evidence type="ECO:0000313" key="2">
    <source>
        <dbReference type="Proteomes" id="UP001057753"/>
    </source>
</evidence>
<evidence type="ECO:0000313" key="1">
    <source>
        <dbReference type="EMBL" id="MCR6096859.1"/>
    </source>
</evidence>
<dbReference type="Pfam" id="PF25209">
    <property type="entry name" value="Phage_capsid_4"/>
    <property type="match status" value="1"/>
</dbReference>
<dbReference type="NCBIfam" id="TIGR04387">
    <property type="entry name" value="capsid_maj_N4"/>
    <property type="match status" value="1"/>
</dbReference>
<dbReference type="RefSeq" id="WP_257821345.1">
    <property type="nucleotide sequence ID" value="NZ_JABXYM010000001.1"/>
</dbReference>
<proteinExistence type="predicted"/>
<accession>A0A9Q4FZL6</accession>
<name>A0A9Q4FZL6_SALAG</name>
<dbReference type="SUPFAM" id="SSF56563">
    <property type="entry name" value="Major capsid protein gp5"/>
    <property type="match status" value="1"/>
</dbReference>
<organism evidence="1 2">
    <name type="scientific">Salipaludibacillus agaradhaerens</name>
    <name type="common">Bacillus agaradhaerens</name>
    <dbReference type="NCBI Taxonomy" id="76935"/>
    <lineage>
        <taxon>Bacteria</taxon>
        <taxon>Bacillati</taxon>
        <taxon>Bacillota</taxon>
        <taxon>Bacilli</taxon>
        <taxon>Bacillales</taxon>
        <taxon>Bacillaceae</taxon>
    </lineage>
</organism>
<dbReference type="AlphaFoldDB" id="A0A9Q4FZL6"/>
<reference evidence="1" key="1">
    <citation type="submission" date="2020-06" db="EMBL/GenBank/DDBJ databases">
        <title>Insight into the genomes of haloalkaliphilic bacilli from Kenyan soda lakes.</title>
        <authorList>
            <person name="Mwirichia R."/>
            <person name="Villamizar G.C."/>
            <person name="Poehlein A."/>
            <person name="Mugweru J."/>
            <person name="Kipnyargis A."/>
            <person name="Kiplimo D."/>
            <person name="Orwa P."/>
            <person name="Daniel R."/>
        </authorList>
    </citation>
    <scope>NUCLEOTIDE SEQUENCE</scope>
    <source>
        <strain evidence="1">B1096_S55</strain>
    </source>
</reference>
<dbReference type="EMBL" id="JABXYM010000001">
    <property type="protein sequence ID" value="MCR6096859.1"/>
    <property type="molecule type" value="Genomic_DNA"/>
</dbReference>
<dbReference type="Proteomes" id="UP001057753">
    <property type="component" value="Unassembled WGS sequence"/>
</dbReference>
<comment type="caution">
    <text evidence="1">The sequence shown here is derived from an EMBL/GenBank/DDBJ whole genome shotgun (WGS) entry which is preliminary data.</text>
</comment>
<sequence>MAQTQMQHMIDPEVLADMISASLPNAIRFSPLARMDTTLQGTPGTTVTVPRFKYIGDAQDLAEGASVDLSLLETDTEQFTIKKIAKGAELTDEAVLSGYGDPMGEAANQMALSIANKVDNDVLDALDTTTIVFDSATDTYIEAVDGAQGVFNEEDQSAMVLIVHPADAAKLRKDAGNNFTRASDLGDSILVNGAFGEVLGAQIVRSRKVTEGEAYLVKEGALAIYMKRGVQVETDRDITAFTTVMTASQHYGAHLYDESKAIKIEFNVGGGEG</sequence>
<gene>
    <name evidence="1" type="ORF">HXA33_09855</name>
</gene>